<dbReference type="EMBL" id="LDAU01000145">
    <property type="protein sequence ID" value="KRX03055.1"/>
    <property type="molecule type" value="Genomic_DNA"/>
</dbReference>
<dbReference type="Proteomes" id="UP000054937">
    <property type="component" value="Unassembled WGS sequence"/>
</dbReference>
<dbReference type="InParanoid" id="A0A0V0QL74"/>
<gene>
    <name evidence="3" type="ORF">PPERSA_08130</name>
</gene>
<accession>A0A0V0QL74</accession>
<organism evidence="3 4">
    <name type="scientific">Pseudocohnilembus persalinus</name>
    <name type="common">Ciliate</name>
    <dbReference type="NCBI Taxonomy" id="266149"/>
    <lineage>
        <taxon>Eukaryota</taxon>
        <taxon>Sar</taxon>
        <taxon>Alveolata</taxon>
        <taxon>Ciliophora</taxon>
        <taxon>Intramacronucleata</taxon>
        <taxon>Oligohymenophorea</taxon>
        <taxon>Scuticociliatia</taxon>
        <taxon>Philasterida</taxon>
        <taxon>Pseudocohnilembidae</taxon>
        <taxon>Pseudocohnilembus</taxon>
    </lineage>
</organism>
<keyword evidence="4" id="KW-1185">Reference proteome</keyword>
<evidence type="ECO:0000313" key="3">
    <source>
        <dbReference type="EMBL" id="KRX03055.1"/>
    </source>
</evidence>
<proteinExistence type="predicted"/>
<reference evidence="3 4" key="1">
    <citation type="journal article" date="2015" name="Sci. Rep.">
        <title>Genome of the facultative scuticociliatosis pathogen Pseudocohnilembus persalinus provides insight into its virulence through horizontal gene transfer.</title>
        <authorList>
            <person name="Xiong J."/>
            <person name="Wang G."/>
            <person name="Cheng J."/>
            <person name="Tian M."/>
            <person name="Pan X."/>
            <person name="Warren A."/>
            <person name="Jiang C."/>
            <person name="Yuan D."/>
            <person name="Miao W."/>
        </authorList>
    </citation>
    <scope>NUCLEOTIDE SEQUENCE [LARGE SCALE GENOMIC DNA]</scope>
    <source>
        <strain evidence="3">36N120E</strain>
    </source>
</reference>
<evidence type="ECO:0000256" key="1">
    <source>
        <dbReference type="SAM" id="Coils"/>
    </source>
</evidence>
<name>A0A0V0QL74_PSEPJ</name>
<dbReference type="AlphaFoldDB" id="A0A0V0QL74"/>
<evidence type="ECO:0000256" key="2">
    <source>
        <dbReference type="SAM" id="MobiDB-lite"/>
    </source>
</evidence>
<comment type="caution">
    <text evidence="3">The sequence shown here is derived from an EMBL/GenBank/DDBJ whole genome shotgun (WGS) entry which is preliminary data.</text>
</comment>
<feature type="region of interest" description="Disordered" evidence="2">
    <location>
        <begin position="398"/>
        <end position="423"/>
    </location>
</feature>
<feature type="coiled-coil region" evidence="1">
    <location>
        <begin position="162"/>
        <end position="288"/>
    </location>
</feature>
<sequence length="465" mass="55432">MPYILDKRILQAFLLMYIKKLCKILCRTKTQSPNYNLSDKCINQINNEQRFINNIEQKQTNFNNDINQSDLSICDEQIQVKQQKRLENKKDNLSQQQLNYFQTELNKKDEQIANLESLVQFYQEKQLETQNKVEFSNNLSQVSLNQSAEKNPNIEAQLDGDYLQLYQQNQQLINEIDQLQNVIEQLKQQLDKNENEKQNTNTNNDSQIQELKDALKIYESEIFQCKKDMEKKQKYNDFLENKLDNLLREYDLLQQDVNKLQINQNSQENKLEKKIQNQQEVIERLNSEICNLSNTISGKKINENQNSTNGKKIQQQLCQYSSEQQDNFSNKKDIQEISFNQYQQQLCEKNPEQQLQQVKSKNGDQEISQFQKYPVNFSLEEIQYQCQKYIQYEDNENQNENDSFISDNNSRDKKNEKLNQNDSDFNQYYNKNGDELNFIQQNQEDQDIIQGYNQNLNLQNFGEIE</sequence>
<feature type="compositionally biased region" description="Basic and acidic residues" evidence="2">
    <location>
        <begin position="409"/>
        <end position="419"/>
    </location>
</feature>
<evidence type="ECO:0000313" key="4">
    <source>
        <dbReference type="Proteomes" id="UP000054937"/>
    </source>
</evidence>
<protein>
    <submittedName>
        <fullName evidence="3">Uncharacterized protein</fullName>
    </submittedName>
</protein>
<keyword evidence="1" id="KW-0175">Coiled coil</keyword>
<feature type="coiled-coil region" evidence="1">
    <location>
        <begin position="105"/>
        <end position="132"/>
    </location>
</feature>